<dbReference type="InterPro" id="IPR038084">
    <property type="entry name" value="PduO/GlcC-like_sf"/>
</dbReference>
<dbReference type="PANTHER" id="PTHR28255:SF1">
    <property type="entry name" value="UPF0303 PROTEIN YBR137W"/>
    <property type="match status" value="1"/>
</dbReference>
<dbReference type="PANTHER" id="PTHR28255">
    <property type="match status" value="1"/>
</dbReference>
<name>A0A0D2GNG7_9EURO</name>
<dbReference type="VEuPathDB" id="FungiDB:Z517_06705"/>
<dbReference type="STRING" id="1442368.A0A0D2GNG7"/>
<accession>A0A0D2GNG7</accession>
<dbReference type="AlphaFoldDB" id="A0A0D2GNG7"/>
<dbReference type="OrthoDB" id="2209940at2759"/>
<dbReference type="InterPro" id="IPR010371">
    <property type="entry name" value="YBR137W-like"/>
</dbReference>
<evidence type="ECO:0000313" key="2">
    <source>
        <dbReference type="Proteomes" id="UP000053029"/>
    </source>
</evidence>
<protein>
    <submittedName>
        <fullName evidence="1">Unplaced genomic scaffold supercont1.4, whole genome shotgun sequence</fullName>
    </submittedName>
</protein>
<dbReference type="EMBL" id="KN846972">
    <property type="protein sequence ID" value="KIW80090.1"/>
    <property type="molecule type" value="Genomic_DNA"/>
</dbReference>
<dbReference type="RefSeq" id="XP_013283898.1">
    <property type="nucleotide sequence ID" value="XM_013428444.1"/>
</dbReference>
<dbReference type="SUPFAM" id="SSF143744">
    <property type="entry name" value="GlcG-like"/>
    <property type="match status" value="1"/>
</dbReference>
<dbReference type="Proteomes" id="UP000053029">
    <property type="component" value="Unassembled WGS sequence"/>
</dbReference>
<organism evidence="1 2">
    <name type="scientific">Fonsecaea pedrosoi CBS 271.37</name>
    <dbReference type="NCBI Taxonomy" id="1442368"/>
    <lineage>
        <taxon>Eukaryota</taxon>
        <taxon>Fungi</taxon>
        <taxon>Dikarya</taxon>
        <taxon>Ascomycota</taxon>
        <taxon>Pezizomycotina</taxon>
        <taxon>Eurotiomycetes</taxon>
        <taxon>Chaetothyriomycetidae</taxon>
        <taxon>Chaetothyriales</taxon>
        <taxon>Herpotrichiellaceae</taxon>
        <taxon>Fonsecaea</taxon>
    </lineage>
</organism>
<dbReference type="GeneID" id="25306195"/>
<keyword evidence="2" id="KW-1185">Reference proteome</keyword>
<gene>
    <name evidence="1" type="ORF">Z517_06705</name>
</gene>
<dbReference type="InterPro" id="IPR005624">
    <property type="entry name" value="PduO/GlcC-like"/>
</dbReference>
<proteinExistence type="predicted"/>
<dbReference type="Gene3D" id="3.30.450.150">
    <property type="entry name" value="Haem-degrading domain"/>
    <property type="match status" value="1"/>
</dbReference>
<dbReference type="Pfam" id="PF03928">
    <property type="entry name" value="HbpS-like"/>
    <property type="match status" value="1"/>
</dbReference>
<evidence type="ECO:0000313" key="1">
    <source>
        <dbReference type="EMBL" id="KIW80090.1"/>
    </source>
</evidence>
<dbReference type="GO" id="GO:0006620">
    <property type="term" value="P:post-translational protein targeting to endoplasmic reticulum membrane"/>
    <property type="evidence" value="ECO:0007669"/>
    <property type="project" value="TreeGrafter"/>
</dbReference>
<sequence>MTGHHPLREAPRDLSEIAEQEERLVLPHFTADDALDIGLSIRNRLRALSHLAAVVSISLANSSNLLFHAVSRPGVQPDNDIWVSRKRKTVLRWGVSTWSMHNKFKGDEEAFARKYMLGGEVGGTFAIHGGGVPVRVKGVEGVVGVVVVSGLKQDQDHMVVIEALEEFVKQCGKEAERKGQGGEEAR</sequence>
<reference evidence="1 2" key="1">
    <citation type="submission" date="2015-01" db="EMBL/GenBank/DDBJ databases">
        <title>The Genome Sequence of Fonsecaea pedrosoi CBS 271.37.</title>
        <authorList>
            <consortium name="The Broad Institute Genomics Platform"/>
            <person name="Cuomo C."/>
            <person name="de Hoog S."/>
            <person name="Gorbushina A."/>
            <person name="Stielow B."/>
            <person name="Teixiera M."/>
            <person name="Abouelleil A."/>
            <person name="Chapman S.B."/>
            <person name="Priest M."/>
            <person name="Young S.K."/>
            <person name="Wortman J."/>
            <person name="Nusbaum C."/>
            <person name="Birren B."/>
        </authorList>
    </citation>
    <scope>NUCLEOTIDE SEQUENCE [LARGE SCALE GENOMIC DNA]</scope>
    <source>
        <strain evidence="1 2">CBS 271.37</strain>
    </source>
</reference>
<dbReference type="PIRSF" id="PIRSF008757">
    <property type="entry name" value="UCP008757"/>
    <property type="match status" value="1"/>
</dbReference>
<dbReference type="HOGENOM" id="CLU_101036_1_0_1"/>
<dbReference type="GO" id="GO:0072380">
    <property type="term" value="C:TRC complex"/>
    <property type="evidence" value="ECO:0007669"/>
    <property type="project" value="TreeGrafter"/>
</dbReference>